<organism evidence="1 2">
    <name type="scientific">Culter alburnus</name>
    <name type="common">Topmouth culter</name>
    <dbReference type="NCBI Taxonomy" id="194366"/>
    <lineage>
        <taxon>Eukaryota</taxon>
        <taxon>Metazoa</taxon>
        <taxon>Chordata</taxon>
        <taxon>Craniata</taxon>
        <taxon>Vertebrata</taxon>
        <taxon>Euteleostomi</taxon>
        <taxon>Actinopterygii</taxon>
        <taxon>Neopterygii</taxon>
        <taxon>Teleostei</taxon>
        <taxon>Ostariophysi</taxon>
        <taxon>Cypriniformes</taxon>
        <taxon>Xenocyprididae</taxon>
        <taxon>Xenocypridinae</taxon>
        <taxon>Culter</taxon>
    </lineage>
</organism>
<name>A0AAW2B7Q8_CULAL</name>
<proteinExistence type="predicted"/>
<gene>
    <name evidence="1" type="ORF">ABG768_000586</name>
</gene>
<comment type="caution">
    <text evidence="1">The sequence shown here is derived from an EMBL/GenBank/DDBJ whole genome shotgun (WGS) entry which is preliminary data.</text>
</comment>
<keyword evidence="2" id="KW-1185">Reference proteome</keyword>
<dbReference type="Proteomes" id="UP001479290">
    <property type="component" value="Unassembled WGS sequence"/>
</dbReference>
<feature type="non-terminal residue" evidence="1">
    <location>
        <position position="1"/>
    </location>
</feature>
<accession>A0AAW2B7Q8</accession>
<dbReference type="EMBL" id="JAWDJR010000001">
    <property type="protein sequence ID" value="KAK9981014.1"/>
    <property type="molecule type" value="Genomic_DNA"/>
</dbReference>
<protein>
    <submittedName>
        <fullName evidence="1">Uncharacterized protein</fullName>
    </submittedName>
</protein>
<evidence type="ECO:0000313" key="1">
    <source>
        <dbReference type="EMBL" id="KAK9981014.1"/>
    </source>
</evidence>
<dbReference type="AlphaFoldDB" id="A0AAW2B7Q8"/>
<feature type="non-terminal residue" evidence="1">
    <location>
        <position position="95"/>
    </location>
</feature>
<sequence>AKLRGQRQTRLNKRLSAEALQQHAVEEDQRIKRQLLNIIEASEKRAADNFSKVSNTLDRLTTSIVDGFSFLWETLHTPPLAQAPPPHYPTTIAQQ</sequence>
<reference evidence="1 2" key="1">
    <citation type="submission" date="2024-05" db="EMBL/GenBank/DDBJ databases">
        <title>A high-quality chromosomal-level genome assembly of Topmouth culter (Culter alburnus).</title>
        <authorList>
            <person name="Zhao H."/>
        </authorList>
    </citation>
    <scope>NUCLEOTIDE SEQUENCE [LARGE SCALE GENOMIC DNA]</scope>
    <source>
        <strain evidence="1">CATC2023</strain>
        <tissue evidence="1">Muscle</tissue>
    </source>
</reference>
<evidence type="ECO:0000313" key="2">
    <source>
        <dbReference type="Proteomes" id="UP001479290"/>
    </source>
</evidence>